<keyword evidence="12" id="KW-1185">Reference proteome</keyword>
<dbReference type="GO" id="GO:0140114">
    <property type="term" value="P:cellular detoxification of fluoride"/>
    <property type="evidence" value="ECO:0007669"/>
    <property type="project" value="UniProtKB-UniRule"/>
</dbReference>
<evidence type="ECO:0000256" key="1">
    <source>
        <dbReference type="ARBA" id="ARBA00004651"/>
    </source>
</evidence>
<keyword evidence="6 10" id="KW-0407">Ion channel</keyword>
<comment type="activity regulation">
    <text evidence="10">Na(+) is not transported, but it plays an essential structural role and its presence is essential for fluoride channel function.</text>
</comment>
<dbReference type="Pfam" id="PF02537">
    <property type="entry name" value="CRCB"/>
    <property type="match status" value="1"/>
</dbReference>
<accession>A0A1H4KC37</accession>
<dbReference type="PANTHER" id="PTHR28259:SF1">
    <property type="entry name" value="FLUORIDE EXPORT PROTEIN 1-RELATED"/>
    <property type="match status" value="1"/>
</dbReference>
<dbReference type="InterPro" id="IPR003691">
    <property type="entry name" value="FluC"/>
</dbReference>
<keyword evidence="2 10" id="KW-1003">Cell membrane</keyword>
<feature type="binding site" evidence="10">
    <location>
        <position position="95"/>
    </location>
    <ligand>
        <name>Na(+)</name>
        <dbReference type="ChEBI" id="CHEBI:29101"/>
        <note>structural</note>
    </ligand>
</feature>
<keyword evidence="3 10" id="KW-0812">Transmembrane</keyword>
<keyword evidence="5 10" id="KW-0472">Membrane</keyword>
<dbReference type="PANTHER" id="PTHR28259">
    <property type="entry name" value="FLUORIDE EXPORT PROTEIN 1-RELATED"/>
    <property type="match status" value="1"/>
</dbReference>
<proteinExistence type="inferred from homology"/>
<dbReference type="STRING" id="156980.SAMN04489745_0579"/>
<evidence type="ECO:0000256" key="8">
    <source>
        <dbReference type="ARBA" id="ARBA00035585"/>
    </source>
</evidence>
<dbReference type="HAMAP" id="MF_00454">
    <property type="entry name" value="FluC"/>
    <property type="match status" value="1"/>
</dbReference>
<evidence type="ECO:0000256" key="5">
    <source>
        <dbReference type="ARBA" id="ARBA00023136"/>
    </source>
</evidence>
<dbReference type="Proteomes" id="UP000182652">
    <property type="component" value="Unassembled WGS sequence"/>
</dbReference>
<feature type="transmembrane region" description="Helical" evidence="10">
    <location>
        <begin position="21"/>
        <end position="38"/>
    </location>
</feature>
<comment type="subcellular location">
    <subcellularLocation>
        <location evidence="1 10">Cell membrane</location>
        <topology evidence="1 10">Multi-pass membrane protein</topology>
    </subcellularLocation>
</comment>
<gene>
    <name evidence="10" type="primary">fluC</name>
    <name evidence="10" type="synonym">crcB</name>
    <name evidence="11" type="ORF">SAMN04489745_0579</name>
</gene>
<feature type="transmembrane region" description="Helical" evidence="10">
    <location>
        <begin position="85"/>
        <end position="108"/>
    </location>
</feature>
<evidence type="ECO:0000256" key="10">
    <source>
        <dbReference type="HAMAP-Rule" id="MF_00454"/>
    </source>
</evidence>
<evidence type="ECO:0000256" key="9">
    <source>
        <dbReference type="ARBA" id="ARBA00049940"/>
    </source>
</evidence>
<sequence>MREPSRTTAHGTVPPLHLDPRAIGWVFGGGVVGAYARYGLSVAIPAPGGWPLATVLINVLGAFLLGLLLEALIRRGSDIGWARRLRLVAGTGFLGAFTTYSTFAVDAVHLLQAGRLAEAFGYLAATLLLGGAATALGIWLAAVSHRLRESRRDGRATPGGGA</sequence>
<evidence type="ECO:0000256" key="7">
    <source>
        <dbReference type="ARBA" id="ARBA00035120"/>
    </source>
</evidence>
<protein>
    <recommendedName>
        <fullName evidence="10">Fluoride-specific ion channel FluC</fullName>
    </recommendedName>
</protein>
<dbReference type="GO" id="GO:0062054">
    <property type="term" value="F:fluoride channel activity"/>
    <property type="evidence" value="ECO:0007669"/>
    <property type="project" value="UniProtKB-UniRule"/>
</dbReference>
<evidence type="ECO:0000256" key="6">
    <source>
        <dbReference type="ARBA" id="ARBA00023303"/>
    </source>
</evidence>
<evidence type="ECO:0000256" key="3">
    <source>
        <dbReference type="ARBA" id="ARBA00022692"/>
    </source>
</evidence>
<keyword evidence="4 10" id="KW-1133">Transmembrane helix</keyword>
<comment type="similarity">
    <text evidence="7 10">Belongs to the fluoride channel Fluc/FEX (TC 1.A.43) family.</text>
</comment>
<dbReference type="AlphaFoldDB" id="A0A1H4KC37"/>
<evidence type="ECO:0000313" key="12">
    <source>
        <dbReference type="Proteomes" id="UP000182652"/>
    </source>
</evidence>
<keyword evidence="10" id="KW-0406">Ion transport</keyword>
<feature type="binding site" evidence="10">
    <location>
        <position position="98"/>
    </location>
    <ligand>
        <name>Na(+)</name>
        <dbReference type="ChEBI" id="CHEBI:29101"/>
        <note>structural</note>
    </ligand>
</feature>
<feature type="transmembrane region" description="Helical" evidence="10">
    <location>
        <begin position="50"/>
        <end position="73"/>
    </location>
</feature>
<keyword evidence="10" id="KW-0915">Sodium</keyword>
<organism evidence="11 12">
    <name type="scientific">Arthrobacter woluwensis</name>
    <dbReference type="NCBI Taxonomy" id="156980"/>
    <lineage>
        <taxon>Bacteria</taxon>
        <taxon>Bacillati</taxon>
        <taxon>Actinomycetota</taxon>
        <taxon>Actinomycetes</taxon>
        <taxon>Micrococcales</taxon>
        <taxon>Micrococcaceae</taxon>
        <taxon>Arthrobacter</taxon>
    </lineage>
</organism>
<name>A0A1H4KC37_9MICC</name>
<dbReference type="GO" id="GO:0005886">
    <property type="term" value="C:plasma membrane"/>
    <property type="evidence" value="ECO:0007669"/>
    <property type="project" value="UniProtKB-SubCell"/>
</dbReference>
<evidence type="ECO:0000256" key="2">
    <source>
        <dbReference type="ARBA" id="ARBA00022475"/>
    </source>
</evidence>
<reference evidence="11 12" key="1">
    <citation type="submission" date="2016-10" db="EMBL/GenBank/DDBJ databases">
        <authorList>
            <person name="de Groot N.N."/>
        </authorList>
    </citation>
    <scope>NUCLEOTIDE SEQUENCE [LARGE SCALE GENOMIC DNA]</scope>
    <source>
        <strain evidence="11 12">DSM 10495</strain>
    </source>
</reference>
<dbReference type="RefSeq" id="WP_082724116.1">
    <property type="nucleotide sequence ID" value="NZ_FNSN01000003.1"/>
</dbReference>
<comment type="function">
    <text evidence="9 10">Fluoride-specific ion channel. Important for reducing fluoride concentration in the cell, thus reducing its toxicity.</text>
</comment>
<keyword evidence="10" id="KW-0479">Metal-binding</keyword>
<keyword evidence="10" id="KW-0813">Transport</keyword>
<dbReference type="GO" id="GO:0046872">
    <property type="term" value="F:metal ion binding"/>
    <property type="evidence" value="ECO:0007669"/>
    <property type="project" value="UniProtKB-KW"/>
</dbReference>
<comment type="catalytic activity">
    <reaction evidence="8">
        <text>fluoride(in) = fluoride(out)</text>
        <dbReference type="Rhea" id="RHEA:76159"/>
        <dbReference type="ChEBI" id="CHEBI:17051"/>
    </reaction>
    <physiologicalReaction direction="left-to-right" evidence="8">
        <dbReference type="Rhea" id="RHEA:76160"/>
    </physiologicalReaction>
</comment>
<feature type="transmembrane region" description="Helical" evidence="10">
    <location>
        <begin position="120"/>
        <end position="142"/>
    </location>
</feature>
<dbReference type="EMBL" id="FNSN01000003">
    <property type="protein sequence ID" value="SEB56110.1"/>
    <property type="molecule type" value="Genomic_DNA"/>
</dbReference>
<evidence type="ECO:0000256" key="4">
    <source>
        <dbReference type="ARBA" id="ARBA00022989"/>
    </source>
</evidence>
<evidence type="ECO:0000313" key="11">
    <source>
        <dbReference type="EMBL" id="SEB56110.1"/>
    </source>
</evidence>